<keyword evidence="4" id="KW-0548">Nucleotidyltransferase</keyword>
<evidence type="ECO:0000256" key="5">
    <source>
        <dbReference type="ARBA" id="ARBA00022705"/>
    </source>
</evidence>
<dbReference type="EMBL" id="JAUCMV010000001">
    <property type="protein sequence ID" value="KAK0423369.1"/>
    <property type="molecule type" value="Genomic_DNA"/>
</dbReference>
<keyword evidence="5" id="KW-0235">DNA replication</keyword>
<protein>
    <recommendedName>
        <fullName evidence="2">DNA-directed DNA polymerase</fullName>
        <ecNumber evidence="2">2.7.7.7</ecNumber>
    </recommendedName>
</protein>
<dbReference type="InterPro" id="IPR006172">
    <property type="entry name" value="DNA-dir_DNA_pol_B"/>
</dbReference>
<evidence type="ECO:0000256" key="7">
    <source>
        <dbReference type="ARBA" id="ARBA00023125"/>
    </source>
</evidence>
<name>A0AA39IHU8_9BILA</name>
<comment type="similarity">
    <text evidence="1">Belongs to the DNA polymerase type-B family.</text>
</comment>
<dbReference type="SUPFAM" id="SSF56672">
    <property type="entry name" value="DNA/RNA polymerases"/>
    <property type="match status" value="1"/>
</dbReference>
<evidence type="ECO:0000256" key="3">
    <source>
        <dbReference type="ARBA" id="ARBA00022679"/>
    </source>
</evidence>
<evidence type="ECO:0000256" key="4">
    <source>
        <dbReference type="ARBA" id="ARBA00022695"/>
    </source>
</evidence>
<evidence type="ECO:0000313" key="11">
    <source>
        <dbReference type="Proteomes" id="UP001175271"/>
    </source>
</evidence>
<organism evidence="10 11">
    <name type="scientific">Steinernema hermaphroditum</name>
    <dbReference type="NCBI Taxonomy" id="289476"/>
    <lineage>
        <taxon>Eukaryota</taxon>
        <taxon>Metazoa</taxon>
        <taxon>Ecdysozoa</taxon>
        <taxon>Nematoda</taxon>
        <taxon>Chromadorea</taxon>
        <taxon>Rhabditida</taxon>
        <taxon>Tylenchina</taxon>
        <taxon>Panagrolaimomorpha</taxon>
        <taxon>Strongyloidoidea</taxon>
        <taxon>Steinernematidae</taxon>
        <taxon>Steinernema</taxon>
    </lineage>
</organism>
<dbReference type="GO" id="GO:0000166">
    <property type="term" value="F:nucleotide binding"/>
    <property type="evidence" value="ECO:0007669"/>
    <property type="project" value="InterPro"/>
</dbReference>
<reference evidence="10" key="1">
    <citation type="submission" date="2023-06" db="EMBL/GenBank/DDBJ databases">
        <title>Genomic analysis of the entomopathogenic nematode Steinernema hermaphroditum.</title>
        <authorList>
            <person name="Schwarz E.M."/>
            <person name="Heppert J.K."/>
            <person name="Baniya A."/>
            <person name="Schwartz H.T."/>
            <person name="Tan C.-H."/>
            <person name="Antoshechkin I."/>
            <person name="Sternberg P.W."/>
            <person name="Goodrich-Blair H."/>
            <person name="Dillman A.R."/>
        </authorList>
    </citation>
    <scope>NUCLEOTIDE SEQUENCE</scope>
    <source>
        <strain evidence="10">PS9179</strain>
        <tissue evidence="10">Whole animal</tissue>
    </source>
</reference>
<dbReference type="InterPro" id="IPR023211">
    <property type="entry name" value="DNA_pol_palm_dom_sf"/>
</dbReference>
<evidence type="ECO:0000256" key="6">
    <source>
        <dbReference type="ARBA" id="ARBA00022932"/>
    </source>
</evidence>
<dbReference type="Gene3D" id="3.90.1600.10">
    <property type="entry name" value="Palm domain of DNA polymerase"/>
    <property type="match status" value="1"/>
</dbReference>
<accession>A0AA39IHU8</accession>
<dbReference type="Pfam" id="PF03175">
    <property type="entry name" value="DNA_pol_B_2"/>
    <property type="match status" value="1"/>
</dbReference>
<sequence length="534" mass="61306">MTLTFQDNQTDPSSIDSEQNVHFMKLCRSCSNACWVSKSADPEFLFYFDVTSLYPYILMSGIFPCGSPVVKRDDFPADITADILMNSMKGLIYCEVDPPRGLLHPVLPFKKEGGSLQFALCANLEERRLTGTWTHMELAKAVSLGYKVHRIFETWTWTTWKDDLFVEYIKEFLKIKQEASGWPRSNMTDEEKDAYLQECEDKMGVRLDREKVIYNPGLRHLAKLALNSFWGKWGQRGNLVSTQFVSTAEEIWSIIRDDRLDLLSVTNITEDLCMITYRKKEGQARLHLYQYLEELQEKVVYYDTDSVIYCATSEENNRLLVRHKGDLLGQLKDETGGVRIVKFVAAAPKAYSYVLENGKTETYLFVEFGLEDAAGNPVPASENISTIQGLAKTFIKNIKLMINGQELSDQSDYSYIAYLQQELMFDAEAKRTTLAPGFYYPASGDKQENIEDVGYKKRSSMLSDGKTVQTLSNLHLNLFMQPRLLLPFTDLRLVIYRQDDAFCIKNFNADPAKASKTYKLIIKNMKLYVKKLKY</sequence>
<dbReference type="Proteomes" id="UP001175271">
    <property type="component" value="Unassembled WGS sequence"/>
</dbReference>
<dbReference type="GO" id="GO:0006260">
    <property type="term" value="P:DNA replication"/>
    <property type="evidence" value="ECO:0007669"/>
    <property type="project" value="UniProtKB-KW"/>
</dbReference>
<keyword evidence="6" id="KW-0239">DNA-directed DNA polymerase</keyword>
<dbReference type="EC" id="2.7.7.7" evidence="2"/>
<dbReference type="PANTHER" id="PTHR33568:SF3">
    <property type="entry name" value="DNA-DIRECTED DNA POLYMERASE"/>
    <property type="match status" value="1"/>
</dbReference>
<dbReference type="PANTHER" id="PTHR33568">
    <property type="entry name" value="DNA POLYMERASE"/>
    <property type="match status" value="1"/>
</dbReference>
<keyword evidence="3" id="KW-0808">Transferase</keyword>
<dbReference type="AlphaFoldDB" id="A0AA39IHU8"/>
<evidence type="ECO:0000256" key="8">
    <source>
        <dbReference type="ARBA" id="ARBA00049244"/>
    </source>
</evidence>
<dbReference type="PRINTS" id="PR00106">
    <property type="entry name" value="DNAPOLB"/>
</dbReference>
<evidence type="ECO:0000256" key="2">
    <source>
        <dbReference type="ARBA" id="ARBA00012417"/>
    </source>
</evidence>
<evidence type="ECO:0000313" key="10">
    <source>
        <dbReference type="EMBL" id="KAK0423369.1"/>
    </source>
</evidence>
<gene>
    <name evidence="10" type="ORF">QR680_008108</name>
</gene>
<comment type="catalytic activity">
    <reaction evidence="8">
        <text>DNA(n) + a 2'-deoxyribonucleoside 5'-triphosphate = DNA(n+1) + diphosphate</text>
        <dbReference type="Rhea" id="RHEA:22508"/>
        <dbReference type="Rhea" id="RHEA-COMP:17339"/>
        <dbReference type="Rhea" id="RHEA-COMP:17340"/>
        <dbReference type="ChEBI" id="CHEBI:33019"/>
        <dbReference type="ChEBI" id="CHEBI:61560"/>
        <dbReference type="ChEBI" id="CHEBI:173112"/>
        <dbReference type="EC" id="2.7.7.7"/>
    </reaction>
</comment>
<proteinExistence type="inferred from homology"/>
<dbReference type="GO" id="GO:0003677">
    <property type="term" value="F:DNA binding"/>
    <property type="evidence" value="ECO:0007669"/>
    <property type="project" value="UniProtKB-KW"/>
</dbReference>
<comment type="caution">
    <text evidence="10">The sequence shown here is derived from an EMBL/GenBank/DDBJ whole genome shotgun (WGS) entry which is preliminary data.</text>
</comment>
<feature type="domain" description="DNA-directed DNA polymerase family B mitochondria/virus" evidence="9">
    <location>
        <begin position="44"/>
        <end position="181"/>
    </location>
</feature>
<evidence type="ECO:0000256" key="1">
    <source>
        <dbReference type="ARBA" id="ARBA00005755"/>
    </source>
</evidence>
<dbReference type="InterPro" id="IPR004868">
    <property type="entry name" value="DNA-dir_DNA_pol_B_mt/vir"/>
</dbReference>
<keyword evidence="11" id="KW-1185">Reference proteome</keyword>
<dbReference type="GO" id="GO:0003887">
    <property type="term" value="F:DNA-directed DNA polymerase activity"/>
    <property type="evidence" value="ECO:0007669"/>
    <property type="project" value="UniProtKB-KW"/>
</dbReference>
<keyword evidence="7" id="KW-0238">DNA-binding</keyword>
<dbReference type="InterPro" id="IPR043502">
    <property type="entry name" value="DNA/RNA_pol_sf"/>
</dbReference>
<evidence type="ECO:0000259" key="9">
    <source>
        <dbReference type="Pfam" id="PF03175"/>
    </source>
</evidence>